<gene>
    <name evidence="1" type="ORF">AMON00008_LOCUS59598</name>
</gene>
<name>A0A7S4VZ78_9DINO</name>
<evidence type="ECO:0000313" key="1">
    <source>
        <dbReference type="EMBL" id="CAE4660654.1"/>
    </source>
</evidence>
<dbReference type="EMBL" id="HBNR01083243">
    <property type="protein sequence ID" value="CAE4660654.1"/>
    <property type="molecule type" value="Transcribed_RNA"/>
</dbReference>
<protein>
    <submittedName>
        <fullName evidence="1">Uncharacterized protein</fullName>
    </submittedName>
</protein>
<proteinExistence type="predicted"/>
<sequence>MSTAPQTSQEAALEYKNFTDKQIAELSAEVKALTGKEHHKDRHEKGRVIAELRAQSRYIDACRVSKGMPPLHGFFRGAESKDEEVALDADEAARLAAAAERALKELEPKVEAMPHIVLPEQGLPAGIEDKLFEEWATRMAGLEKKAGAHEPLPEDVDELQSIAQGIVDYKERLHRTCGYRNKDVKEDRRLRLLEDRLDALAEAMLPDFAGPRPALEAEEGPGGAVGAAVNASELKRRAQQLAAKMVRRHEEVTGLSPSEAREVERLLVEITELKARMTVEGLTEHEQDRDERIFARMLRVSELRQKEHHDKKHDQHRHKVKAHDELRAELEQLRSDLGSHKQRLRDELGYGHKDLKHDPDVAELEERLAALHKFGGA</sequence>
<reference evidence="1" key="1">
    <citation type="submission" date="2021-01" db="EMBL/GenBank/DDBJ databases">
        <authorList>
            <person name="Corre E."/>
            <person name="Pelletier E."/>
            <person name="Niang G."/>
            <person name="Scheremetjew M."/>
            <person name="Finn R."/>
            <person name="Kale V."/>
            <person name="Holt S."/>
            <person name="Cochrane G."/>
            <person name="Meng A."/>
            <person name="Brown T."/>
            <person name="Cohen L."/>
        </authorList>
    </citation>
    <scope>NUCLEOTIDE SEQUENCE</scope>
    <source>
        <strain evidence="1">CCMP3105</strain>
    </source>
</reference>
<organism evidence="1">
    <name type="scientific">Alexandrium monilatum</name>
    <dbReference type="NCBI Taxonomy" id="311494"/>
    <lineage>
        <taxon>Eukaryota</taxon>
        <taxon>Sar</taxon>
        <taxon>Alveolata</taxon>
        <taxon>Dinophyceae</taxon>
        <taxon>Gonyaulacales</taxon>
        <taxon>Pyrocystaceae</taxon>
        <taxon>Alexandrium</taxon>
    </lineage>
</organism>
<accession>A0A7S4VZ78</accession>
<dbReference type="AlphaFoldDB" id="A0A7S4VZ78"/>